<feature type="transmembrane region" description="Helical" evidence="1">
    <location>
        <begin position="52"/>
        <end position="74"/>
    </location>
</feature>
<dbReference type="OrthoDB" id="5495463at2"/>
<keyword evidence="1" id="KW-1133">Transmembrane helix</keyword>
<feature type="transmembrane region" description="Helical" evidence="1">
    <location>
        <begin position="265"/>
        <end position="286"/>
    </location>
</feature>
<dbReference type="Pfam" id="PF12679">
    <property type="entry name" value="ABC2_membrane_2"/>
    <property type="match status" value="1"/>
</dbReference>
<evidence type="ECO:0000313" key="2">
    <source>
        <dbReference type="EMBL" id="SNC74306.1"/>
    </source>
</evidence>
<proteinExistence type="predicted"/>
<feature type="transmembrane region" description="Helical" evidence="1">
    <location>
        <begin position="86"/>
        <end position="108"/>
    </location>
</feature>
<dbReference type="RefSeq" id="WP_088819254.1">
    <property type="nucleotide sequence ID" value="NZ_FYEZ01000004.1"/>
</dbReference>
<organism evidence="2 3">
    <name type="scientific">Kytococcus aerolatus</name>
    <dbReference type="NCBI Taxonomy" id="592308"/>
    <lineage>
        <taxon>Bacteria</taxon>
        <taxon>Bacillati</taxon>
        <taxon>Actinomycetota</taxon>
        <taxon>Actinomycetes</taxon>
        <taxon>Micrococcales</taxon>
        <taxon>Kytococcaceae</taxon>
        <taxon>Kytococcus</taxon>
    </lineage>
</organism>
<feature type="transmembrane region" description="Helical" evidence="1">
    <location>
        <begin position="164"/>
        <end position="192"/>
    </location>
</feature>
<dbReference type="AlphaFoldDB" id="A0A212U7W1"/>
<protein>
    <submittedName>
        <fullName evidence="2">ABC-2 type transport system permease protein</fullName>
    </submittedName>
</protein>
<dbReference type="Proteomes" id="UP000198122">
    <property type="component" value="Unassembled WGS sequence"/>
</dbReference>
<dbReference type="GO" id="GO:0140359">
    <property type="term" value="F:ABC-type transporter activity"/>
    <property type="evidence" value="ECO:0007669"/>
    <property type="project" value="InterPro"/>
</dbReference>
<keyword evidence="3" id="KW-1185">Reference proteome</keyword>
<keyword evidence="1" id="KW-0472">Membrane</keyword>
<feature type="transmembrane region" description="Helical" evidence="1">
    <location>
        <begin position="199"/>
        <end position="218"/>
    </location>
</feature>
<dbReference type="GO" id="GO:0005886">
    <property type="term" value="C:plasma membrane"/>
    <property type="evidence" value="ECO:0007669"/>
    <property type="project" value="UniProtKB-SubCell"/>
</dbReference>
<reference evidence="2 3" key="1">
    <citation type="submission" date="2017-06" db="EMBL/GenBank/DDBJ databases">
        <authorList>
            <person name="Kim H.J."/>
            <person name="Triplett B.A."/>
        </authorList>
    </citation>
    <scope>NUCLEOTIDE SEQUENCE [LARGE SCALE GENOMIC DNA]</scope>
    <source>
        <strain evidence="2 3">DSM 22179</strain>
    </source>
</reference>
<gene>
    <name evidence="2" type="ORF">SAMN05445756_2228</name>
</gene>
<evidence type="ECO:0000313" key="3">
    <source>
        <dbReference type="Proteomes" id="UP000198122"/>
    </source>
</evidence>
<name>A0A212U7W1_9MICO</name>
<accession>A0A212U7W1</accession>
<evidence type="ECO:0000256" key="1">
    <source>
        <dbReference type="SAM" id="Phobius"/>
    </source>
</evidence>
<sequence>MTQRDAVIRDIGYRGYEGPRAGRAGILGYLVRHGLSAAFGGGRSWKGKVMPAVCLVLICAPMLIASAIMLLIPVGEMEPVFHPARVPYAFYTVVSLFAAVAAPTLFSTDLRSRSIVHYLSRPLSRVDYVLARLGALVLALVVLQGSAILIGAIGWLLASGKPQTVLGAAGVGLLGALLLSAVVGTLSGLVAALTPRRGVATAVILGLLLVLGAVFSAVTEALKSTGATEGLLARFSPMVSPSGAVERVVRWLTGNHELTAAPDELAAATYLVAVLAGLVLGGWLLVRRYRRVS</sequence>
<feature type="transmembrane region" description="Helical" evidence="1">
    <location>
        <begin position="129"/>
        <end position="158"/>
    </location>
</feature>
<dbReference type="EMBL" id="FYEZ01000004">
    <property type="protein sequence ID" value="SNC74306.1"/>
    <property type="molecule type" value="Genomic_DNA"/>
</dbReference>
<keyword evidence="1" id="KW-0812">Transmembrane</keyword>